<comment type="caution">
    <text evidence="5">The sequence shown here is derived from an EMBL/GenBank/DDBJ whole genome shotgun (WGS) entry which is preliminary data.</text>
</comment>
<dbReference type="InterPro" id="IPR001849">
    <property type="entry name" value="PH_domain"/>
</dbReference>
<dbReference type="AlphaFoldDB" id="A0AAV4CM27"/>
<evidence type="ECO:0000256" key="1">
    <source>
        <dbReference type="ARBA" id="ARBA00022723"/>
    </source>
</evidence>
<dbReference type="GO" id="GO:0046872">
    <property type="term" value="F:metal ion binding"/>
    <property type="evidence" value="ECO:0007669"/>
    <property type="project" value="UniProtKB-KW"/>
</dbReference>
<keyword evidence="1" id="KW-0479">Metal-binding</keyword>
<name>A0AAV4CM27_9GAST</name>
<feature type="non-terminal residue" evidence="5">
    <location>
        <position position="97"/>
    </location>
</feature>
<dbReference type="PROSITE" id="PS50003">
    <property type="entry name" value="PH_DOMAIN"/>
    <property type="match status" value="1"/>
</dbReference>
<dbReference type="InterPro" id="IPR045258">
    <property type="entry name" value="ACAP1/2/3-like"/>
</dbReference>
<proteinExistence type="predicted"/>
<evidence type="ECO:0000313" key="6">
    <source>
        <dbReference type="Proteomes" id="UP000735302"/>
    </source>
</evidence>
<dbReference type="SUPFAM" id="SSF50729">
    <property type="entry name" value="PH domain-like"/>
    <property type="match status" value="1"/>
</dbReference>
<feature type="compositionally biased region" description="Low complexity" evidence="3">
    <location>
        <begin position="68"/>
        <end position="81"/>
    </location>
</feature>
<feature type="region of interest" description="Disordered" evidence="3">
    <location>
        <begin position="54"/>
        <end position="97"/>
    </location>
</feature>
<keyword evidence="6" id="KW-1185">Reference proteome</keyword>
<evidence type="ECO:0000256" key="3">
    <source>
        <dbReference type="SAM" id="MobiDB-lite"/>
    </source>
</evidence>
<reference evidence="5 6" key="1">
    <citation type="journal article" date="2021" name="Elife">
        <title>Chloroplast acquisition without the gene transfer in kleptoplastic sea slugs, Plakobranchus ocellatus.</title>
        <authorList>
            <person name="Maeda T."/>
            <person name="Takahashi S."/>
            <person name="Yoshida T."/>
            <person name="Shimamura S."/>
            <person name="Takaki Y."/>
            <person name="Nagai Y."/>
            <person name="Toyoda A."/>
            <person name="Suzuki Y."/>
            <person name="Arimoto A."/>
            <person name="Ishii H."/>
            <person name="Satoh N."/>
            <person name="Nishiyama T."/>
            <person name="Hasebe M."/>
            <person name="Maruyama T."/>
            <person name="Minagawa J."/>
            <person name="Obokata J."/>
            <person name="Shigenobu S."/>
        </authorList>
    </citation>
    <scope>NUCLEOTIDE SEQUENCE [LARGE SCALE GENOMIC DNA]</scope>
</reference>
<evidence type="ECO:0000259" key="4">
    <source>
        <dbReference type="PROSITE" id="PS50003"/>
    </source>
</evidence>
<dbReference type="PANTHER" id="PTHR23180">
    <property type="entry name" value="CENTAURIN/ARF"/>
    <property type="match status" value="1"/>
</dbReference>
<gene>
    <name evidence="5" type="ORF">PoB_005937000</name>
</gene>
<dbReference type="Pfam" id="PF00169">
    <property type="entry name" value="PH"/>
    <property type="match status" value="1"/>
</dbReference>
<sequence>MHGSLSLWSCRNRRFSFVVLSPSKSHILQADSDDECQMWVQALQASISHAYKTANSGMDQMDRDHGKGTSTSSASPASTGKAGRDSQEHEIKQNKAK</sequence>
<dbReference type="GO" id="GO:0005096">
    <property type="term" value="F:GTPase activator activity"/>
    <property type="evidence" value="ECO:0007669"/>
    <property type="project" value="InterPro"/>
</dbReference>
<dbReference type="EMBL" id="BLXT01006691">
    <property type="protein sequence ID" value="GFO32865.1"/>
    <property type="molecule type" value="Genomic_DNA"/>
</dbReference>
<dbReference type="Proteomes" id="UP000735302">
    <property type="component" value="Unassembled WGS sequence"/>
</dbReference>
<feature type="domain" description="PH" evidence="4">
    <location>
        <begin position="1"/>
        <end position="48"/>
    </location>
</feature>
<protein>
    <submittedName>
        <fullName evidence="5">ARF-GAP with coiled-coil, ank repeat and ph domain-containing protein 1</fullName>
    </submittedName>
</protein>
<accession>A0AAV4CM27</accession>
<keyword evidence="2" id="KW-0862">Zinc</keyword>
<dbReference type="InterPro" id="IPR011993">
    <property type="entry name" value="PH-like_dom_sf"/>
</dbReference>
<dbReference type="Gene3D" id="2.30.29.30">
    <property type="entry name" value="Pleckstrin-homology domain (PH domain)/Phosphotyrosine-binding domain (PTB)"/>
    <property type="match status" value="1"/>
</dbReference>
<feature type="compositionally biased region" description="Basic and acidic residues" evidence="3">
    <location>
        <begin position="82"/>
        <end position="97"/>
    </location>
</feature>
<dbReference type="PANTHER" id="PTHR23180:SF399">
    <property type="entry name" value="BLOWN FUSE, ISOFORM A-RELATED"/>
    <property type="match status" value="1"/>
</dbReference>
<evidence type="ECO:0000256" key="2">
    <source>
        <dbReference type="ARBA" id="ARBA00022833"/>
    </source>
</evidence>
<organism evidence="5 6">
    <name type="scientific">Plakobranchus ocellatus</name>
    <dbReference type="NCBI Taxonomy" id="259542"/>
    <lineage>
        <taxon>Eukaryota</taxon>
        <taxon>Metazoa</taxon>
        <taxon>Spiralia</taxon>
        <taxon>Lophotrochozoa</taxon>
        <taxon>Mollusca</taxon>
        <taxon>Gastropoda</taxon>
        <taxon>Heterobranchia</taxon>
        <taxon>Euthyneura</taxon>
        <taxon>Panpulmonata</taxon>
        <taxon>Sacoglossa</taxon>
        <taxon>Placobranchoidea</taxon>
        <taxon>Plakobranchidae</taxon>
        <taxon>Plakobranchus</taxon>
    </lineage>
</organism>
<evidence type="ECO:0000313" key="5">
    <source>
        <dbReference type="EMBL" id="GFO32865.1"/>
    </source>
</evidence>